<dbReference type="CDD" id="cd09601">
    <property type="entry name" value="M1_APN-Q_like"/>
    <property type="match status" value="1"/>
</dbReference>
<dbReference type="InterPro" id="IPR034016">
    <property type="entry name" value="M1_APN-typ"/>
</dbReference>
<feature type="active site" description="Proton acceptor" evidence="8">
    <location>
        <position position="398"/>
    </location>
</feature>
<evidence type="ECO:0000313" key="15">
    <source>
        <dbReference type="EMBL" id="PVU93111.1"/>
    </source>
</evidence>
<keyword evidence="3 11" id="KW-0645">Protease</keyword>
<dbReference type="SUPFAM" id="SSF55486">
    <property type="entry name" value="Metalloproteases ('zincins'), catalytic domain"/>
    <property type="match status" value="1"/>
</dbReference>
<evidence type="ECO:0000313" key="16">
    <source>
        <dbReference type="Proteomes" id="UP000245383"/>
    </source>
</evidence>
<dbReference type="PANTHER" id="PTHR11533:SF174">
    <property type="entry name" value="PUROMYCIN-SENSITIVE AMINOPEPTIDASE-RELATED"/>
    <property type="match status" value="1"/>
</dbReference>
<dbReference type="EC" id="3.4.11.-" evidence="11"/>
<keyword evidence="11" id="KW-0812">Transmembrane</keyword>
<dbReference type="PANTHER" id="PTHR11533">
    <property type="entry name" value="PROTEASE M1 ZINC METALLOPROTEASE"/>
    <property type="match status" value="1"/>
</dbReference>
<evidence type="ECO:0000256" key="11">
    <source>
        <dbReference type="RuleBase" id="RU364040"/>
    </source>
</evidence>
<sequence length="964" mass="109119">MKKRISASSKSAYFNMNSESRDTNSTDEYLLQERPAPANSYRPRSRSFLKLLSPFVLLSIVFILFIAFSPSDSDSKKLSKMSHSTRSDDRVILPDHLKPTHYDLNLTPDLDKLSFSGTVDIHIDVKNDTNTIVLHSNELKHTEASISYNDKSTNLPTSSFSSDAKDETISIPVPFTLKAGSKATIHINFSGELNNLMVGFYRSRYTDSNGKEKYMATTQFEPTDARRAFPCYDEPALKATFGVTLNVKKELTALSNMDVKSNVLNAQTGLHAVSFDNTPIMSTYLLAFIVGELEYIEAYTTGKHNGKPIRCRVYTPPGQKERGKFSLDVATKALEFFAESFGIAYPLTKLDQVAIPDFEAGAMENWGLVTYRTVALLVDEATSSTRAKQQVAATVCHELAHQWFGNLVTMEWWNELWLNEGFATWVGNLAVNHLFPEWQIWTQFLIDEYARALSLDSMRSSHPIMVPVRHSSEISQIFDNISYSKGASTIRMLSSYLGLEKFLKGIHIYLNRHKYKNASTNDLWTALSESSGRDVSKFMSLWTKNVGYPLLTVEDSADNKSIKITQNRYLSSGKATDEEDKTIWWVPVLLKSSVNNSTSDDIISERQSTITLSENFDSSKNSWYKLNSGTNAITRIKYSPKAIENLSAAVGRGELELNDRIGLVADTSALSFSGHMRSSDFLTLLKPFKNENSLIVWQEISARLETFISTWSGESSQVLESLYKLQRDLFTPIMSRLGWDPKPNEDSLDSRLRALAIRSLGFSKHQATIDEAKVRFDRYFNKGEPEALQADIRAIALALNVYFGGEKEYNTVKAHYMNTTLPMDQRLIALNALGSTEDPELVKKTLDFVMSEHVRNQDIYNGIILLSSHSKSRDMLWEWYKQSYDKLEEIYKAAMSSLGTMLKICAGEYSSFEMADKIEKFLSTKETSKFGRAMEQTLEKIRARASWLERDREDVNSWLSDNVE</sequence>
<dbReference type="OrthoDB" id="10031169at2759"/>
<dbReference type="InterPro" id="IPR014782">
    <property type="entry name" value="Peptidase_M1_dom"/>
</dbReference>
<keyword evidence="4 9" id="KW-0479">Metal-binding</keyword>
<feature type="domain" description="ERAP1-like C-terminal" evidence="13">
    <location>
        <begin position="623"/>
        <end position="943"/>
    </location>
</feature>
<dbReference type="Gene3D" id="1.25.50.20">
    <property type="match status" value="1"/>
</dbReference>
<dbReference type="Gene3D" id="1.10.390.10">
    <property type="entry name" value="Neutral Protease Domain 2"/>
    <property type="match status" value="1"/>
</dbReference>
<keyword evidence="5 11" id="KW-0378">Hydrolase</keyword>
<dbReference type="InterPro" id="IPR045357">
    <property type="entry name" value="Aminopeptidase_N-like_N"/>
</dbReference>
<evidence type="ECO:0000256" key="3">
    <source>
        <dbReference type="ARBA" id="ARBA00022670"/>
    </source>
</evidence>
<dbReference type="InterPro" id="IPR001930">
    <property type="entry name" value="Peptidase_M1"/>
</dbReference>
<proteinExistence type="inferred from homology"/>
<organism evidence="15 16">
    <name type="scientific">Smittium simulii</name>
    <dbReference type="NCBI Taxonomy" id="133385"/>
    <lineage>
        <taxon>Eukaryota</taxon>
        <taxon>Fungi</taxon>
        <taxon>Fungi incertae sedis</taxon>
        <taxon>Zoopagomycota</taxon>
        <taxon>Kickxellomycotina</taxon>
        <taxon>Harpellomycetes</taxon>
        <taxon>Harpellales</taxon>
        <taxon>Legeriomycetaceae</taxon>
        <taxon>Smittium</taxon>
    </lineage>
</organism>
<dbReference type="GO" id="GO:0043171">
    <property type="term" value="P:peptide catabolic process"/>
    <property type="evidence" value="ECO:0007669"/>
    <property type="project" value="TreeGrafter"/>
</dbReference>
<dbReference type="InterPro" id="IPR024571">
    <property type="entry name" value="ERAP1-like_C_dom"/>
</dbReference>
<evidence type="ECO:0000256" key="1">
    <source>
        <dbReference type="ARBA" id="ARBA00010136"/>
    </source>
</evidence>
<keyword evidence="11" id="KW-1133">Transmembrane helix</keyword>
<dbReference type="GO" id="GO:0070006">
    <property type="term" value="F:metalloaminopeptidase activity"/>
    <property type="evidence" value="ECO:0007669"/>
    <property type="project" value="TreeGrafter"/>
</dbReference>
<keyword evidence="16" id="KW-1185">Reference proteome</keyword>
<evidence type="ECO:0000256" key="4">
    <source>
        <dbReference type="ARBA" id="ARBA00022723"/>
    </source>
</evidence>
<evidence type="ECO:0000259" key="13">
    <source>
        <dbReference type="Pfam" id="PF11838"/>
    </source>
</evidence>
<dbReference type="AlphaFoldDB" id="A0A2T9YLA3"/>
<evidence type="ECO:0000256" key="9">
    <source>
        <dbReference type="PIRSR" id="PIRSR634016-3"/>
    </source>
</evidence>
<feature type="domain" description="Peptidase M1 membrane alanine aminopeptidase" evidence="12">
    <location>
        <begin position="325"/>
        <end position="542"/>
    </location>
</feature>
<comment type="caution">
    <text evidence="15">The sequence shown here is derived from an EMBL/GenBank/DDBJ whole genome shotgun (WGS) entry which is preliminary data.</text>
</comment>
<dbReference type="Pfam" id="PF11838">
    <property type="entry name" value="ERAP1_C"/>
    <property type="match status" value="1"/>
</dbReference>
<dbReference type="Gene3D" id="2.60.40.1910">
    <property type="match status" value="1"/>
</dbReference>
<dbReference type="GO" id="GO:0008270">
    <property type="term" value="F:zinc ion binding"/>
    <property type="evidence" value="ECO:0007669"/>
    <property type="project" value="UniProtKB-UniRule"/>
</dbReference>
<dbReference type="STRING" id="133385.A0A2T9YLA3"/>
<dbReference type="FunFam" id="1.25.50.20:FF:000002">
    <property type="entry name" value="Aminopeptidase"/>
    <property type="match status" value="1"/>
</dbReference>
<feature type="transmembrane region" description="Helical" evidence="11">
    <location>
        <begin position="48"/>
        <end position="68"/>
    </location>
</feature>
<dbReference type="InterPro" id="IPR050344">
    <property type="entry name" value="Peptidase_M1_aminopeptidases"/>
</dbReference>
<dbReference type="FunFam" id="2.60.40.1730:FF:000002">
    <property type="entry name" value="Aminopeptidase"/>
    <property type="match status" value="1"/>
</dbReference>
<feature type="binding site" evidence="9">
    <location>
        <position position="401"/>
    </location>
    <ligand>
        <name>Zn(2+)</name>
        <dbReference type="ChEBI" id="CHEBI:29105"/>
        <note>catalytic</note>
    </ligand>
</feature>
<dbReference type="Pfam" id="PF01433">
    <property type="entry name" value="Peptidase_M1"/>
    <property type="match status" value="1"/>
</dbReference>
<accession>A0A2T9YLA3</accession>
<protein>
    <recommendedName>
        <fullName evidence="11">Aminopeptidase</fullName>
        <ecNumber evidence="11">3.4.11.-</ecNumber>
    </recommendedName>
</protein>
<evidence type="ECO:0000256" key="2">
    <source>
        <dbReference type="ARBA" id="ARBA00022438"/>
    </source>
</evidence>
<keyword evidence="6 9" id="KW-0862">Zinc</keyword>
<feature type="site" description="Transition state stabilizer" evidence="10">
    <location>
        <position position="483"/>
    </location>
</feature>
<name>A0A2T9YLA3_9FUNG</name>
<keyword evidence="11" id="KW-0472">Membrane</keyword>
<comment type="similarity">
    <text evidence="1 11">Belongs to the peptidase M1 family.</text>
</comment>
<feature type="domain" description="Aminopeptidase N-like N-terminal" evidence="14">
    <location>
        <begin position="98"/>
        <end position="285"/>
    </location>
</feature>
<dbReference type="InterPro" id="IPR042097">
    <property type="entry name" value="Aminopeptidase_N-like_N_sf"/>
</dbReference>
<evidence type="ECO:0000256" key="5">
    <source>
        <dbReference type="ARBA" id="ARBA00022801"/>
    </source>
</evidence>
<feature type="binding site" evidence="9">
    <location>
        <position position="420"/>
    </location>
    <ligand>
        <name>Zn(2+)</name>
        <dbReference type="ChEBI" id="CHEBI:29105"/>
        <note>catalytic</note>
    </ligand>
</feature>
<keyword evidence="2 11" id="KW-0031">Aminopeptidase</keyword>
<dbReference type="GO" id="GO:0006508">
    <property type="term" value="P:proteolysis"/>
    <property type="evidence" value="ECO:0007669"/>
    <property type="project" value="UniProtKB-KW"/>
</dbReference>
<dbReference type="Gene3D" id="2.60.40.1730">
    <property type="entry name" value="tricorn interacting facor f3 domain"/>
    <property type="match status" value="1"/>
</dbReference>
<dbReference type="Proteomes" id="UP000245383">
    <property type="component" value="Unassembled WGS sequence"/>
</dbReference>
<evidence type="ECO:0000256" key="6">
    <source>
        <dbReference type="ARBA" id="ARBA00022833"/>
    </source>
</evidence>
<comment type="cofactor">
    <cofactor evidence="9 11">
        <name>Zn(2+)</name>
        <dbReference type="ChEBI" id="CHEBI:29105"/>
    </cofactor>
    <text evidence="9 11">Binds 1 zinc ion per subunit.</text>
</comment>
<gene>
    <name evidence="15" type="ORF">BB561_003451</name>
</gene>
<dbReference type="Pfam" id="PF17900">
    <property type="entry name" value="Peptidase_M1_N"/>
    <property type="match status" value="1"/>
</dbReference>
<dbReference type="GO" id="GO:0005737">
    <property type="term" value="C:cytoplasm"/>
    <property type="evidence" value="ECO:0007669"/>
    <property type="project" value="TreeGrafter"/>
</dbReference>
<dbReference type="PRINTS" id="PR00756">
    <property type="entry name" value="ALADIPTASE"/>
</dbReference>
<evidence type="ECO:0000259" key="12">
    <source>
        <dbReference type="Pfam" id="PF01433"/>
    </source>
</evidence>
<dbReference type="FunFam" id="1.10.390.10:FF:000001">
    <property type="entry name" value="Aminopeptidase"/>
    <property type="match status" value="1"/>
</dbReference>
<dbReference type="EMBL" id="MBFR01000138">
    <property type="protein sequence ID" value="PVU93111.1"/>
    <property type="molecule type" value="Genomic_DNA"/>
</dbReference>
<dbReference type="GO" id="GO:0005615">
    <property type="term" value="C:extracellular space"/>
    <property type="evidence" value="ECO:0007669"/>
    <property type="project" value="TreeGrafter"/>
</dbReference>
<evidence type="ECO:0000256" key="10">
    <source>
        <dbReference type="PIRSR" id="PIRSR634016-4"/>
    </source>
</evidence>
<reference evidence="15 16" key="1">
    <citation type="journal article" date="2018" name="MBio">
        <title>Comparative Genomics Reveals the Core Gene Toolbox for the Fungus-Insect Symbiosis.</title>
        <authorList>
            <person name="Wang Y."/>
            <person name="Stata M."/>
            <person name="Wang W."/>
            <person name="Stajich J.E."/>
            <person name="White M.M."/>
            <person name="Moncalvo J.M."/>
        </authorList>
    </citation>
    <scope>NUCLEOTIDE SEQUENCE [LARGE SCALE GENOMIC DNA]</scope>
    <source>
        <strain evidence="15 16">SWE-8-4</strain>
    </source>
</reference>
<dbReference type="GO" id="GO:0016020">
    <property type="term" value="C:membrane"/>
    <property type="evidence" value="ECO:0007669"/>
    <property type="project" value="TreeGrafter"/>
</dbReference>
<keyword evidence="7 11" id="KW-0482">Metalloprotease</keyword>
<dbReference type="GO" id="GO:0042277">
    <property type="term" value="F:peptide binding"/>
    <property type="evidence" value="ECO:0007669"/>
    <property type="project" value="TreeGrafter"/>
</dbReference>
<evidence type="ECO:0000256" key="7">
    <source>
        <dbReference type="ARBA" id="ARBA00023049"/>
    </source>
</evidence>
<dbReference type="InterPro" id="IPR027268">
    <property type="entry name" value="Peptidase_M4/M1_CTD_sf"/>
</dbReference>
<feature type="binding site" evidence="9">
    <location>
        <position position="397"/>
    </location>
    <ligand>
        <name>Zn(2+)</name>
        <dbReference type="ChEBI" id="CHEBI:29105"/>
        <note>catalytic</note>
    </ligand>
</feature>
<dbReference type="SUPFAM" id="SSF63737">
    <property type="entry name" value="Leukotriene A4 hydrolase N-terminal domain"/>
    <property type="match status" value="1"/>
</dbReference>
<evidence type="ECO:0000256" key="8">
    <source>
        <dbReference type="PIRSR" id="PIRSR634016-1"/>
    </source>
</evidence>
<evidence type="ECO:0000259" key="14">
    <source>
        <dbReference type="Pfam" id="PF17900"/>
    </source>
</evidence>